<proteinExistence type="predicted"/>
<accession>A0A6A5XNB7</accession>
<dbReference type="GeneID" id="54283365"/>
<dbReference type="EMBL" id="ML978070">
    <property type="protein sequence ID" value="KAF2014396.1"/>
    <property type="molecule type" value="Genomic_DNA"/>
</dbReference>
<dbReference type="AlphaFoldDB" id="A0A6A5XNB7"/>
<dbReference type="RefSeq" id="XP_033382735.1">
    <property type="nucleotide sequence ID" value="XM_033525968.1"/>
</dbReference>
<dbReference type="InterPro" id="IPR054208">
    <property type="entry name" value="DUF6914"/>
</dbReference>
<sequence>MPLEPLPLDANGLYILLENIGYENSFHWGFYLATSSSDGYIIHMTYNEATTAWIFEEKLTSDVGNSPSLLVAVKIAVVEQTLQHHLVSRLRSANRHLPALTCRTWLMNALKELDDEGYISLIKSARFIEGECIQAAATNYRSRARLQTASSQFKTFVN</sequence>
<dbReference type="Pfam" id="PF21858">
    <property type="entry name" value="DUF6914"/>
    <property type="match status" value="1"/>
</dbReference>
<dbReference type="OrthoDB" id="2679825at2759"/>
<organism evidence="1 2">
    <name type="scientific">Aaosphaeria arxii CBS 175.79</name>
    <dbReference type="NCBI Taxonomy" id="1450172"/>
    <lineage>
        <taxon>Eukaryota</taxon>
        <taxon>Fungi</taxon>
        <taxon>Dikarya</taxon>
        <taxon>Ascomycota</taxon>
        <taxon>Pezizomycotina</taxon>
        <taxon>Dothideomycetes</taxon>
        <taxon>Pleosporomycetidae</taxon>
        <taxon>Pleosporales</taxon>
        <taxon>Pleosporales incertae sedis</taxon>
        <taxon>Aaosphaeria</taxon>
    </lineage>
</organism>
<dbReference type="Proteomes" id="UP000799778">
    <property type="component" value="Unassembled WGS sequence"/>
</dbReference>
<evidence type="ECO:0000313" key="1">
    <source>
        <dbReference type="EMBL" id="KAF2014396.1"/>
    </source>
</evidence>
<keyword evidence="2" id="KW-1185">Reference proteome</keyword>
<protein>
    <submittedName>
        <fullName evidence="1">Uncharacterized protein</fullName>
    </submittedName>
</protein>
<gene>
    <name evidence="1" type="ORF">BU24DRAFT_410145</name>
</gene>
<reference evidence="1" key="1">
    <citation type="journal article" date="2020" name="Stud. Mycol.">
        <title>101 Dothideomycetes genomes: a test case for predicting lifestyles and emergence of pathogens.</title>
        <authorList>
            <person name="Haridas S."/>
            <person name="Albert R."/>
            <person name="Binder M."/>
            <person name="Bloem J."/>
            <person name="Labutti K."/>
            <person name="Salamov A."/>
            <person name="Andreopoulos B."/>
            <person name="Baker S."/>
            <person name="Barry K."/>
            <person name="Bills G."/>
            <person name="Bluhm B."/>
            <person name="Cannon C."/>
            <person name="Castanera R."/>
            <person name="Culley D."/>
            <person name="Daum C."/>
            <person name="Ezra D."/>
            <person name="Gonzalez J."/>
            <person name="Henrissat B."/>
            <person name="Kuo A."/>
            <person name="Liang C."/>
            <person name="Lipzen A."/>
            <person name="Lutzoni F."/>
            <person name="Magnuson J."/>
            <person name="Mondo S."/>
            <person name="Nolan M."/>
            <person name="Ohm R."/>
            <person name="Pangilinan J."/>
            <person name="Park H.-J."/>
            <person name="Ramirez L."/>
            <person name="Alfaro M."/>
            <person name="Sun H."/>
            <person name="Tritt A."/>
            <person name="Yoshinaga Y."/>
            <person name="Zwiers L.-H."/>
            <person name="Turgeon B."/>
            <person name="Goodwin S."/>
            <person name="Spatafora J."/>
            <person name="Crous P."/>
            <person name="Grigoriev I."/>
        </authorList>
    </citation>
    <scope>NUCLEOTIDE SEQUENCE</scope>
    <source>
        <strain evidence="1">CBS 175.79</strain>
    </source>
</reference>
<name>A0A6A5XNB7_9PLEO</name>
<evidence type="ECO:0000313" key="2">
    <source>
        <dbReference type="Proteomes" id="UP000799778"/>
    </source>
</evidence>